<dbReference type="Proteomes" id="UP000243459">
    <property type="component" value="Chromosome 2"/>
</dbReference>
<name>A0A5P1FK90_ASPOF</name>
<evidence type="ECO:0000256" key="1">
    <source>
        <dbReference type="ARBA" id="ARBA00004123"/>
    </source>
</evidence>
<comment type="subcellular location">
    <subcellularLocation>
        <location evidence="1">Nucleus</location>
    </subcellularLocation>
</comment>
<evidence type="ECO:0000256" key="2">
    <source>
        <dbReference type="ARBA" id="ARBA00022574"/>
    </source>
</evidence>
<dbReference type="PANTHER" id="PTHR22652:SF0">
    <property type="entry name" value="NUCLEOPORIN NUP43"/>
    <property type="match status" value="1"/>
</dbReference>
<evidence type="ECO:0000256" key="4">
    <source>
        <dbReference type="ARBA" id="ARBA00023242"/>
    </source>
</evidence>
<organism evidence="5 6">
    <name type="scientific">Asparagus officinalis</name>
    <name type="common">Garden asparagus</name>
    <dbReference type="NCBI Taxonomy" id="4686"/>
    <lineage>
        <taxon>Eukaryota</taxon>
        <taxon>Viridiplantae</taxon>
        <taxon>Streptophyta</taxon>
        <taxon>Embryophyta</taxon>
        <taxon>Tracheophyta</taxon>
        <taxon>Spermatophyta</taxon>
        <taxon>Magnoliopsida</taxon>
        <taxon>Liliopsida</taxon>
        <taxon>Asparagales</taxon>
        <taxon>Asparagaceae</taxon>
        <taxon>Asparagoideae</taxon>
        <taxon>Asparagus</taxon>
    </lineage>
</organism>
<evidence type="ECO:0000313" key="5">
    <source>
        <dbReference type="EMBL" id="ONK77091.1"/>
    </source>
</evidence>
<keyword evidence="6" id="KW-1185">Reference proteome</keyword>
<dbReference type="AlphaFoldDB" id="A0A5P1FK90"/>
<reference evidence="6" key="1">
    <citation type="journal article" date="2017" name="Nat. Commun.">
        <title>The asparagus genome sheds light on the origin and evolution of a young Y chromosome.</title>
        <authorList>
            <person name="Harkess A."/>
            <person name="Zhou J."/>
            <person name="Xu C."/>
            <person name="Bowers J.E."/>
            <person name="Van der Hulst R."/>
            <person name="Ayyampalayam S."/>
            <person name="Mercati F."/>
            <person name="Riccardi P."/>
            <person name="McKain M.R."/>
            <person name="Kakrana A."/>
            <person name="Tang H."/>
            <person name="Ray J."/>
            <person name="Groenendijk J."/>
            <person name="Arikit S."/>
            <person name="Mathioni S.M."/>
            <person name="Nakano M."/>
            <person name="Shan H."/>
            <person name="Telgmann-Rauber A."/>
            <person name="Kanno A."/>
            <person name="Yue Z."/>
            <person name="Chen H."/>
            <person name="Li W."/>
            <person name="Chen Y."/>
            <person name="Xu X."/>
            <person name="Zhang Y."/>
            <person name="Luo S."/>
            <person name="Chen H."/>
            <person name="Gao J."/>
            <person name="Mao Z."/>
            <person name="Pires J.C."/>
            <person name="Luo M."/>
            <person name="Kudrna D."/>
            <person name="Wing R.A."/>
            <person name="Meyers B.C."/>
            <person name="Yi K."/>
            <person name="Kong H."/>
            <person name="Lavrijsen P."/>
            <person name="Sunseri F."/>
            <person name="Falavigna A."/>
            <person name="Ye Y."/>
            <person name="Leebens-Mack J.H."/>
            <person name="Chen G."/>
        </authorList>
    </citation>
    <scope>NUCLEOTIDE SEQUENCE [LARGE SCALE GENOMIC DNA]</scope>
    <source>
        <strain evidence="6">cv. DH0086</strain>
    </source>
</reference>
<dbReference type="EMBL" id="CM007382">
    <property type="protein sequence ID" value="ONK77091.1"/>
    <property type="molecule type" value="Genomic_DNA"/>
</dbReference>
<dbReference type="Gramene" id="ONK77091">
    <property type="protein sequence ID" value="ONK77091"/>
    <property type="gene ID" value="A4U43_C02F3010"/>
</dbReference>
<keyword evidence="2" id="KW-0853">WD repeat</keyword>
<accession>A0A5P1FK90</accession>
<proteinExistence type="predicted"/>
<evidence type="ECO:0000256" key="3">
    <source>
        <dbReference type="ARBA" id="ARBA00022737"/>
    </source>
</evidence>
<keyword evidence="3" id="KW-0677">Repeat</keyword>
<keyword evidence="4" id="KW-0539">Nucleus</keyword>
<dbReference type="GO" id="GO:0031080">
    <property type="term" value="C:nuclear pore outer ring"/>
    <property type="evidence" value="ECO:0007669"/>
    <property type="project" value="TreeGrafter"/>
</dbReference>
<dbReference type="PANTHER" id="PTHR22652">
    <property type="entry name" value="NUCLEOPORIN NUP43"/>
    <property type="match status" value="1"/>
</dbReference>
<sequence length="69" mass="7465">MDGRVNLVGVGEGGRVEWKRVADSNGLVGYSSVRWGSNVEFATGGLGFGLQWWDQRRPGGAVSQLKGNW</sequence>
<protein>
    <submittedName>
        <fullName evidence="5">Uncharacterized protein</fullName>
    </submittedName>
</protein>
<evidence type="ECO:0000313" key="6">
    <source>
        <dbReference type="Proteomes" id="UP000243459"/>
    </source>
</evidence>
<gene>
    <name evidence="5" type="ORF">A4U43_C02F3010</name>
</gene>
<dbReference type="OMA" id="EWESIGI"/>